<keyword evidence="1" id="KW-0732">Signal</keyword>
<proteinExistence type="predicted"/>
<feature type="signal peptide" evidence="1">
    <location>
        <begin position="1"/>
        <end position="28"/>
    </location>
</feature>
<name>A0ABS5FPQ0_9BRAD</name>
<sequence>MIPRWARIRSVAAAAGLLLVCATAPARALDLPSAFVQEVLIKSILVSLNDAVAADNFTVFHAKISKPFRDQFPPDKLKSIFKDLVDKHAVFDAIVAKPIIMDEDAKIDDKGVLRLKGHFDTTPKQVKYQLGFIPSDGAWKLSGITIDIE</sequence>
<evidence type="ECO:0000256" key="1">
    <source>
        <dbReference type="SAM" id="SignalP"/>
    </source>
</evidence>
<keyword evidence="3" id="KW-1185">Reference proteome</keyword>
<organism evidence="2 3">
    <name type="scientific">Bradyrhizobium jicamae</name>
    <dbReference type="NCBI Taxonomy" id="280332"/>
    <lineage>
        <taxon>Bacteria</taxon>
        <taxon>Pseudomonadati</taxon>
        <taxon>Pseudomonadota</taxon>
        <taxon>Alphaproteobacteria</taxon>
        <taxon>Hyphomicrobiales</taxon>
        <taxon>Nitrobacteraceae</taxon>
        <taxon>Bradyrhizobium</taxon>
    </lineage>
</organism>
<comment type="caution">
    <text evidence="2">The sequence shown here is derived from an EMBL/GenBank/DDBJ whole genome shotgun (WGS) entry which is preliminary data.</text>
</comment>
<gene>
    <name evidence="2" type="ORF">JQ615_25685</name>
</gene>
<dbReference type="RefSeq" id="WP_212392709.1">
    <property type="nucleotide sequence ID" value="NZ_JAFCJH010000030.1"/>
</dbReference>
<protein>
    <recommendedName>
        <fullName evidence="4">DUF4864 domain-containing protein</fullName>
    </recommendedName>
</protein>
<dbReference type="Proteomes" id="UP001315278">
    <property type="component" value="Unassembled WGS sequence"/>
</dbReference>
<evidence type="ECO:0008006" key="4">
    <source>
        <dbReference type="Google" id="ProtNLM"/>
    </source>
</evidence>
<evidence type="ECO:0000313" key="2">
    <source>
        <dbReference type="EMBL" id="MBR0798784.1"/>
    </source>
</evidence>
<feature type="chain" id="PRO_5047015868" description="DUF4864 domain-containing protein" evidence="1">
    <location>
        <begin position="29"/>
        <end position="149"/>
    </location>
</feature>
<evidence type="ECO:0000313" key="3">
    <source>
        <dbReference type="Proteomes" id="UP001315278"/>
    </source>
</evidence>
<reference evidence="3" key="1">
    <citation type="journal article" date="2021" name="ISME J.">
        <title>Evolutionary origin and ecological implication of a unique nif island in free-living Bradyrhizobium lineages.</title>
        <authorList>
            <person name="Tao J."/>
        </authorList>
    </citation>
    <scope>NUCLEOTIDE SEQUENCE [LARGE SCALE GENOMIC DNA]</scope>
    <source>
        <strain evidence="3">SZCCT0434</strain>
    </source>
</reference>
<dbReference type="EMBL" id="JAFCJH010000030">
    <property type="protein sequence ID" value="MBR0798784.1"/>
    <property type="molecule type" value="Genomic_DNA"/>
</dbReference>
<accession>A0ABS5FPQ0</accession>